<dbReference type="Proteomes" id="UP001211005">
    <property type="component" value="Plasmid unnamed1"/>
</dbReference>
<keyword evidence="2" id="KW-1185">Reference proteome</keyword>
<proteinExistence type="predicted"/>
<evidence type="ECO:0000313" key="2">
    <source>
        <dbReference type="Proteomes" id="UP001211005"/>
    </source>
</evidence>
<accession>A0ABY7LUU9</accession>
<dbReference type="RefSeq" id="WP_269562198.1">
    <property type="nucleotide sequence ID" value="NZ_CP114768.1"/>
</dbReference>
<keyword evidence="1" id="KW-0614">Plasmid</keyword>
<dbReference type="EMBL" id="CP114768">
    <property type="protein sequence ID" value="WBA44166.1"/>
    <property type="molecule type" value="Genomic_DNA"/>
</dbReference>
<geneLocation type="plasmid" evidence="1 2">
    <name>unnamed1</name>
</geneLocation>
<organism evidence="1 2">
    <name type="scientific">Hymenobacter canadensis</name>
    <dbReference type="NCBI Taxonomy" id="2999067"/>
    <lineage>
        <taxon>Bacteria</taxon>
        <taxon>Pseudomonadati</taxon>
        <taxon>Bacteroidota</taxon>
        <taxon>Cytophagia</taxon>
        <taxon>Cytophagales</taxon>
        <taxon>Hymenobacteraceae</taxon>
        <taxon>Hymenobacter</taxon>
    </lineage>
</organism>
<gene>
    <name evidence="1" type="ORF">O3303_19970</name>
</gene>
<evidence type="ECO:0000313" key="1">
    <source>
        <dbReference type="EMBL" id="WBA44166.1"/>
    </source>
</evidence>
<name>A0ABY7LUU9_9BACT</name>
<protein>
    <submittedName>
        <fullName evidence="1">Uncharacterized protein</fullName>
    </submittedName>
</protein>
<sequence length="74" mass="7589">MPAAAAVEATERSPNLILRLTADGQPAYTNPAASAFERTLDEATAQALLPAVKATVAAELAMLRRVLAAPISTG</sequence>
<reference evidence="1 2" key="1">
    <citation type="submission" date="2022-12" db="EMBL/GenBank/DDBJ databases">
        <title>Hymenobacter canadensis sp. nov. isolated from lake water of the Cambridge Bay, Canada.</title>
        <authorList>
            <person name="Kim W.H."/>
            <person name="Lee Y.M."/>
        </authorList>
    </citation>
    <scope>NUCLEOTIDE SEQUENCE [LARGE SCALE GENOMIC DNA]</scope>
    <source>
        <strain evidence="1 2">PAMC 29467</strain>
        <plasmid evidence="1 2">unnamed1</plasmid>
    </source>
</reference>